<sequence length="48" mass="5424">MKTLKLILLFAISIFLYACTSTDEHGVTTKKSVWFFGFEAPQTQTPNV</sequence>
<comment type="caution">
    <text evidence="2">The sequence shown here is derived from an EMBL/GenBank/DDBJ whole genome shotgun (WGS) entry which is preliminary data.</text>
</comment>
<dbReference type="Proteomes" id="UP001275932">
    <property type="component" value="Unassembled WGS sequence"/>
</dbReference>
<name>A0ABU4WEB0_9BACT</name>
<feature type="chain" id="PRO_5045686415" description="Lipoprotein" evidence="1">
    <location>
        <begin position="19"/>
        <end position="48"/>
    </location>
</feature>
<evidence type="ECO:0000256" key="1">
    <source>
        <dbReference type="SAM" id="SignalP"/>
    </source>
</evidence>
<feature type="signal peptide" evidence="1">
    <location>
        <begin position="1"/>
        <end position="18"/>
    </location>
</feature>
<dbReference type="RefSeq" id="WP_370396349.1">
    <property type="nucleotide sequence ID" value="NZ_JALBUT010000001.1"/>
</dbReference>
<evidence type="ECO:0000313" key="2">
    <source>
        <dbReference type="EMBL" id="MDX8414905.1"/>
    </source>
</evidence>
<evidence type="ECO:0000313" key="3">
    <source>
        <dbReference type="Proteomes" id="UP001275932"/>
    </source>
</evidence>
<proteinExistence type="predicted"/>
<keyword evidence="3" id="KW-1185">Reference proteome</keyword>
<dbReference type="PROSITE" id="PS51257">
    <property type="entry name" value="PROKAR_LIPOPROTEIN"/>
    <property type="match status" value="1"/>
</dbReference>
<accession>A0ABU4WEB0</accession>
<organism evidence="2 3">
    <name type="scientific">Intestinicryptomonas porci</name>
    <dbReference type="NCBI Taxonomy" id="2926320"/>
    <lineage>
        <taxon>Bacteria</taxon>
        <taxon>Pseudomonadati</taxon>
        <taxon>Verrucomicrobiota</taxon>
        <taxon>Opitutia</taxon>
        <taxon>Opitutales</taxon>
        <taxon>Intestinicryptomonaceae</taxon>
        <taxon>Intestinicryptomonas</taxon>
    </lineage>
</organism>
<protein>
    <recommendedName>
        <fullName evidence="4">Lipoprotein</fullName>
    </recommendedName>
</protein>
<dbReference type="EMBL" id="JALBUT010000001">
    <property type="protein sequence ID" value="MDX8414905.1"/>
    <property type="molecule type" value="Genomic_DNA"/>
</dbReference>
<evidence type="ECO:0008006" key="4">
    <source>
        <dbReference type="Google" id="ProtNLM"/>
    </source>
</evidence>
<reference evidence="2 3" key="1">
    <citation type="submission" date="2022-03" db="EMBL/GenBank/DDBJ databases">
        <title>Novel taxa within the pig intestine.</title>
        <authorList>
            <person name="Wylensek D."/>
            <person name="Bishof K."/>
            <person name="Afrizal A."/>
            <person name="Clavel T."/>
        </authorList>
    </citation>
    <scope>NUCLEOTIDE SEQUENCE [LARGE SCALE GENOMIC DNA]</scope>
    <source>
        <strain evidence="2 3">CLA-KB-P66</strain>
    </source>
</reference>
<keyword evidence="1" id="KW-0732">Signal</keyword>
<gene>
    <name evidence="2" type="ORF">MOX91_01720</name>
</gene>